<evidence type="ECO:0000256" key="2">
    <source>
        <dbReference type="SAM" id="SignalP"/>
    </source>
</evidence>
<gene>
    <name evidence="4" type="ORF">RJ639_002641</name>
</gene>
<feature type="chain" id="PRO_5041705302" description="X8 domain-containing protein" evidence="2">
    <location>
        <begin position="23"/>
        <end position="106"/>
    </location>
</feature>
<protein>
    <recommendedName>
        <fullName evidence="3">X8 domain-containing protein</fullName>
    </recommendedName>
</protein>
<dbReference type="AlphaFoldDB" id="A0AA88XF56"/>
<dbReference type="Gene3D" id="1.20.58.1040">
    <property type="match status" value="1"/>
</dbReference>
<organism evidence="4 5">
    <name type="scientific">Escallonia herrerae</name>
    <dbReference type="NCBI Taxonomy" id="1293975"/>
    <lineage>
        <taxon>Eukaryota</taxon>
        <taxon>Viridiplantae</taxon>
        <taxon>Streptophyta</taxon>
        <taxon>Embryophyta</taxon>
        <taxon>Tracheophyta</taxon>
        <taxon>Spermatophyta</taxon>
        <taxon>Magnoliopsida</taxon>
        <taxon>eudicotyledons</taxon>
        <taxon>Gunneridae</taxon>
        <taxon>Pentapetalae</taxon>
        <taxon>asterids</taxon>
        <taxon>campanulids</taxon>
        <taxon>Escalloniales</taxon>
        <taxon>Escalloniaceae</taxon>
        <taxon>Escallonia</taxon>
    </lineage>
</organism>
<dbReference type="Proteomes" id="UP001188597">
    <property type="component" value="Unassembled WGS sequence"/>
</dbReference>
<proteinExistence type="predicted"/>
<dbReference type="InterPro" id="IPR012946">
    <property type="entry name" value="X8"/>
</dbReference>
<feature type="domain" description="X8" evidence="3">
    <location>
        <begin position="37"/>
        <end position="106"/>
    </location>
</feature>
<dbReference type="PANTHER" id="PTHR31044:SF33">
    <property type="entry name" value="PLASMODESMATA CALLOSE-BINDING PROTEIN 5"/>
    <property type="match status" value="1"/>
</dbReference>
<evidence type="ECO:0000313" key="4">
    <source>
        <dbReference type="EMBL" id="KAK3043339.1"/>
    </source>
</evidence>
<sequence>MRQHSRFNGYVLLFSLISAAVTLSPAAQNGGAVAVELWCVAKNNAEDAALQSALDWACGAGGADCGPIQQGGPCYDGADIQKTASFAFNDYFLRHGMAEDSYQEHA</sequence>
<dbReference type="Pfam" id="PF07983">
    <property type="entry name" value="X8"/>
    <property type="match status" value="1"/>
</dbReference>
<dbReference type="GO" id="GO:0009506">
    <property type="term" value="C:plasmodesma"/>
    <property type="evidence" value="ECO:0007669"/>
    <property type="project" value="UniProtKB-ARBA"/>
</dbReference>
<evidence type="ECO:0000256" key="1">
    <source>
        <dbReference type="ARBA" id="ARBA00022729"/>
    </source>
</evidence>
<feature type="signal peptide" evidence="2">
    <location>
        <begin position="1"/>
        <end position="22"/>
    </location>
</feature>
<name>A0AA88XF56_9ASTE</name>
<accession>A0AA88XF56</accession>
<dbReference type="SMART" id="SM00768">
    <property type="entry name" value="X8"/>
    <property type="match status" value="1"/>
</dbReference>
<dbReference type="PANTHER" id="PTHR31044">
    <property type="entry name" value="BETA-1,3 GLUCANASE"/>
    <property type="match status" value="1"/>
</dbReference>
<keyword evidence="1 2" id="KW-0732">Signal</keyword>
<dbReference type="EMBL" id="JAVXUP010000007">
    <property type="protein sequence ID" value="KAK3043339.1"/>
    <property type="molecule type" value="Genomic_DNA"/>
</dbReference>
<evidence type="ECO:0000313" key="5">
    <source>
        <dbReference type="Proteomes" id="UP001188597"/>
    </source>
</evidence>
<keyword evidence="5" id="KW-1185">Reference proteome</keyword>
<evidence type="ECO:0000259" key="3">
    <source>
        <dbReference type="SMART" id="SM00768"/>
    </source>
</evidence>
<dbReference type="InterPro" id="IPR044788">
    <property type="entry name" value="X8_dom_prot"/>
</dbReference>
<reference evidence="4" key="1">
    <citation type="submission" date="2022-12" db="EMBL/GenBank/DDBJ databases">
        <title>Draft genome assemblies for two species of Escallonia (Escalloniales).</title>
        <authorList>
            <person name="Chanderbali A."/>
            <person name="Dervinis C."/>
            <person name="Anghel I."/>
            <person name="Soltis D."/>
            <person name="Soltis P."/>
            <person name="Zapata F."/>
        </authorList>
    </citation>
    <scope>NUCLEOTIDE SEQUENCE</scope>
    <source>
        <strain evidence="4">UCBG64.0493</strain>
        <tissue evidence="4">Leaf</tissue>
    </source>
</reference>
<comment type="caution">
    <text evidence="4">The sequence shown here is derived from an EMBL/GenBank/DDBJ whole genome shotgun (WGS) entry which is preliminary data.</text>
</comment>